<dbReference type="Pfam" id="PF16041">
    <property type="entry name" value="APD1-4_M"/>
    <property type="match status" value="1"/>
</dbReference>
<feature type="transmembrane region" description="Helical" evidence="1">
    <location>
        <begin position="462"/>
        <end position="480"/>
    </location>
</feature>
<dbReference type="PANTHER" id="PTHR39077">
    <property type="entry name" value="DUF4793 DOMAIN-CONTAINING PROTEIN"/>
    <property type="match status" value="1"/>
</dbReference>
<evidence type="ECO:0000256" key="1">
    <source>
        <dbReference type="SAM" id="Phobius"/>
    </source>
</evidence>
<dbReference type="InterPro" id="IPR032008">
    <property type="entry name" value="APD1-4_N"/>
</dbReference>
<feature type="transmembrane region" description="Helical" evidence="1">
    <location>
        <begin position="38"/>
        <end position="59"/>
    </location>
</feature>
<accession>A0A1B6H3A0</accession>
<evidence type="ECO:0008006" key="5">
    <source>
        <dbReference type="Google" id="ProtNLM"/>
    </source>
</evidence>
<gene>
    <name evidence="4" type="ORF">g.12717</name>
</gene>
<reference evidence="4" key="1">
    <citation type="submission" date="2015-11" db="EMBL/GenBank/DDBJ databases">
        <title>De novo transcriptome assembly of four potential Pierce s Disease insect vectors from Arizona vineyards.</title>
        <authorList>
            <person name="Tassone E.E."/>
        </authorList>
    </citation>
    <scope>NUCLEOTIDE SEQUENCE</scope>
</reference>
<keyword evidence="1" id="KW-0472">Membrane</keyword>
<proteinExistence type="predicted"/>
<dbReference type="PANTHER" id="PTHR39077:SF2">
    <property type="entry name" value="E3 UBIQUITIN-PROTEIN LIGASE APD1-4 MIDDLE DOMAIN-CONTAINING PROTEIN"/>
    <property type="match status" value="1"/>
</dbReference>
<keyword evidence="1" id="KW-1133">Transmembrane helix</keyword>
<dbReference type="Pfam" id="PF16040">
    <property type="entry name" value="APD1-4_N"/>
    <property type="match status" value="1"/>
</dbReference>
<name>A0A1B6H3A0_9HEMI</name>
<evidence type="ECO:0000313" key="4">
    <source>
        <dbReference type="EMBL" id="JAS69162.1"/>
    </source>
</evidence>
<organism evidence="4">
    <name type="scientific">Cuerna arida</name>
    <dbReference type="NCBI Taxonomy" id="1464854"/>
    <lineage>
        <taxon>Eukaryota</taxon>
        <taxon>Metazoa</taxon>
        <taxon>Ecdysozoa</taxon>
        <taxon>Arthropoda</taxon>
        <taxon>Hexapoda</taxon>
        <taxon>Insecta</taxon>
        <taxon>Pterygota</taxon>
        <taxon>Neoptera</taxon>
        <taxon>Paraneoptera</taxon>
        <taxon>Hemiptera</taxon>
        <taxon>Auchenorrhyncha</taxon>
        <taxon>Membracoidea</taxon>
        <taxon>Cicadellidae</taxon>
        <taxon>Cicadellinae</taxon>
        <taxon>Proconiini</taxon>
        <taxon>Cuerna</taxon>
    </lineage>
</organism>
<sequence>MKPKIVEPSGNVVFYQPYKYSSLNALHGLGKMHGARRVIAFCLMTAVLPTILLIIPLYLRHSVYTDTIYAVAESDVVEMGNGNGISTVFCQGHSLRMNSTFSAFQMPGIPETSQTNRKHIQLKKSMTLPDDTLEYWGFYLPRGSTVNLSVCARYDGAHILVVSGDKVLNNCGPISPSINGAPHMAQGQGKVVVTYEGSAKEIFHSDSQTFKEQLKARANIEEDDEMENHGGETEEENLAEEVLERKQRHQRTRRKHVREFSYDKEENTTGEIKNVRKRDLEDLLNSKDLATIRRKRKAEAIPKIKLDGGIAHGGNAINFTKTENDSSISSFEQNLLTCHDGRILLWKEFSPSELCTNFNYLVNNHSHLQTTHEVVENGYYYYIFYSDNDFRDNSIHAVFDIYKPTYQYLNYSKGCINVTECSFPIQMFSDDMVVVEVPTRDGIEHESDDITHLVSTCQPRTAVYAIFPVAVLFLILGCAFL</sequence>
<dbReference type="InterPro" id="IPR032010">
    <property type="entry name" value="APD1-4_M"/>
</dbReference>
<feature type="domain" description="E3 ubiquitin-protein ligase APD1-4 N-terminal" evidence="2">
    <location>
        <begin position="98"/>
        <end position="167"/>
    </location>
</feature>
<protein>
    <recommendedName>
        <fullName evidence="5">E3 ubiquitin-protein ligase APD1-4 middle domain-containing protein</fullName>
    </recommendedName>
</protein>
<keyword evidence="1" id="KW-0812">Transmembrane</keyword>
<evidence type="ECO:0000259" key="2">
    <source>
        <dbReference type="Pfam" id="PF16040"/>
    </source>
</evidence>
<dbReference type="EMBL" id="GECZ01000607">
    <property type="protein sequence ID" value="JAS69162.1"/>
    <property type="molecule type" value="Transcribed_RNA"/>
</dbReference>
<feature type="domain" description="E3 ubiquitin-protein ligase APD1-4 middle" evidence="3">
    <location>
        <begin position="371"/>
        <end position="478"/>
    </location>
</feature>
<evidence type="ECO:0000259" key="3">
    <source>
        <dbReference type="Pfam" id="PF16041"/>
    </source>
</evidence>
<dbReference type="AlphaFoldDB" id="A0A1B6H3A0"/>